<dbReference type="OMA" id="VMVPWGS"/>
<dbReference type="Proteomes" id="UP000019132">
    <property type="component" value="Unassembled WGS sequence"/>
</dbReference>
<dbReference type="EMBL" id="GL376638">
    <property type="status" value="NOT_ANNOTATED_CDS"/>
    <property type="molecule type" value="Genomic_DNA"/>
</dbReference>
<dbReference type="InParanoid" id="K3WFS7"/>
<keyword evidence="3" id="KW-1185">Reference proteome</keyword>
<evidence type="ECO:0000313" key="3">
    <source>
        <dbReference type="Proteomes" id="UP000019132"/>
    </source>
</evidence>
<dbReference type="EnsemblProtists" id="PYU1_T003818">
    <property type="protein sequence ID" value="PYU1_T003818"/>
    <property type="gene ID" value="PYU1_G003808"/>
</dbReference>
<reference evidence="3" key="1">
    <citation type="journal article" date="2010" name="Genome Biol.">
        <title>Genome sequence of the necrotrophic plant pathogen Pythium ultimum reveals original pathogenicity mechanisms and effector repertoire.</title>
        <authorList>
            <person name="Levesque C.A."/>
            <person name="Brouwer H."/>
            <person name="Cano L."/>
            <person name="Hamilton J.P."/>
            <person name="Holt C."/>
            <person name="Huitema E."/>
            <person name="Raffaele S."/>
            <person name="Robideau G.P."/>
            <person name="Thines M."/>
            <person name="Win J."/>
            <person name="Zerillo M.M."/>
            <person name="Beakes G.W."/>
            <person name="Boore J.L."/>
            <person name="Busam D."/>
            <person name="Dumas B."/>
            <person name="Ferriera S."/>
            <person name="Fuerstenberg S.I."/>
            <person name="Gachon C.M."/>
            <person name="Gaulin E."/>
            <person name="Govers F."/>
            <person name="Grenville-Briggs L."/>
            <person name="Horner N."/>
            <person name="Hostetler J."/>
            <person name="Jiang R.H."/>
            <person name="Johnson J."/>
            <person name="Krajaejun T."/>
            <person name="Lin H."/>
            <person name="Meijer H.J."/>
            <person name="Moore B."/>
            <person name="Morris P."/>
            <person name="Phuntmart V."/>
            <person name="Puiu D."/>
            <person name="Shetty J."/>
            <person name="Stajich J.E."/>
            <person name="Tripathy S."/>
            <person name="Wawra S."/>
            <person name="van West P."/>
            <person name="Whitty B.R."/>
            <person name="Coutinho P.M."/>
            <person name="Henrissat B."/>
            <person name="Martin F."/>
            <person name="Thomas P.D."/>
            <person name="Tyler B.M."/>
            <person name="De Vries R.P."/>
            <person name="Kamoun S."/>
            <person name="Yandell M."/>
            <person name="Tisserat N."/>
            <person name="Buell C.R."/>
        </authorList>
    </citation>
    <scope>NUCLEOTIDE SEQUENCE</scope>
    <source>
        <strain evidence="3">DAOM:BR144</strain>
    </source>
</reference>
<protein>
    <submittedName>
        <fullName evidence="2">Uncharacterized protein</fullName>
    </submittedName>
</protein>
<dbReference type="VEuPathDB" id="FungiDB:PYU1_G003808"/>
<name>K3WFS7_GLOUD</name>
<reference evidence="2" key="3">
    <citation type="submission" date="2015-02" db="UniProtKB">
        <authorList>
            <consortium name="EnsemblProtists"/>
        </authorList>
    </citation>
    <scope>IDENTIFICATION</scope>
    <source>
        <strain evidence="2">DAOM BR144</strain>
    </source>
</reference>
<evidence type="ECO:0000256" key="1">
    <source>
        <dbReference type="SAM" id="MobiDB-lite"/>
    </source>
</evidence>
<feature type="region of interest" description="Disordered" evidence="1">
    <location>
        <begin position="278"/>
        <end position="308"/>
    </location>
</feature>
<organism evidence="2 3">
    <name type="scientific">Globisporangium ultimum (strain ATCC 200006 / CBS 805.95 / DAOM BR144)</name>
    <name type="common">Pythium ultimum</name>
    <dbReference type="NCBI Taxonomy" id="431595"/>
    <lineage>
        <taxon>Eukaryota</taxon>
        <taxon>Sar</taxon>
        <taxon>Stramenopiles</taxon>
        <taxon>Oomycota</taxon>
        <taxon>Peronosporomycetes</taxon>
        <taxon>Pythiales</taxon>
        <taxon>Pythiaceae</taxon>
        <taxon>Globisporangium</taxon>
    </lineage>
</organism>
<dbReference type="AlphaFoldDB" id="K3WFS7"/>
<evidence type="ECO:0000313" key="2">
    <source>
        <dbReference type="EnsemblProtists" id="PYU1_T003818"/>
    </source>
</evidence>
<dbReference type="eggNOG" id="ENOG502RIJA">
    <property type="taxonomic scope" value="Eukaryota"/>
</dbReference>
<sequence length="714" mass="79911">MEEFFQHVGRAPAANAALNKHKLFLYSSPRENPIDRCGEVRVGAYFACSGISFYGDQCWMKIRRGVFSNAKLNGYIRVELDVDAGDVPPHQQTNMAEPRPAQFKHLRRLPNFPAFLCAREKLLLSRIPVFSIPDASKKSFSSSDSPTKRDPHHAHQLRYLPAVSVFHATEAQFNEDFTQMALKISSTFGMTGWINVSFHDTLIVVEDPRPQNWGHPVYMQNVATKTGKLMGELPFRAIPSLQAPRLGSIESYRIVEAVERKLVKDQVWIKIRNYDTPAAKKAREGDNQEEGTTDSARDGDNNVAGDLNTTTKDADAIRVKPSEVWIIERNVNTGERVTIPWGASVIQDQPNTDHEERYYRNIYSRRALPLRKNPELAAEVVGQLEPGAVFASSMRVLNAQGRIWIRVPLSNDENPQDTAFGYAIQSNAKTNRCMLQEIPAPGKMSPAQYFQVAGNPQALANLRSNSKSNQDDGAQNLVAARSEPTMQSKELFYVRNGTIVSVLGSMYVREERQIWLQVLAADIDHAMRVKQDKFALTEDEQQQNVVYLPVCDPSRPFETVVKPINRVLEKIPNPNVHSSEKKPSARVVFSGRASKLFGSQLMQPSTIDLSSFKKSGDALSSSSFSSKRAAAAAGETQSPAQSLKDEINSWQLESERLSAISTYVYGGLSNVTECLKRPFSSCLAKKAAMRQYDQLYQQDEDDDLEYGEVPETRA</sequence>
<accession>K3WFS7</accession>
<dbReference type="HOGENOM" id="CLU_367051_0_0_1"/>
<reference evidence="3" key="2">
    <citation type="submission" date="2010-04" db="EMBL/GenBank/DDBJ databases">
        <authorList>
            <person name="Buell R."/>
            <person name="Hamilton J."/>
            <person name="Hostetler J."/>
        </authorList>
    </citation>
    <scope>NUCLEOTIDE SEQUENCE [LARGE SCALE GENOMIC DNA]</scope>
    <source>
        <strain evidence="3">DAOM:BR144</strain>
    </source>
</reference>
<proteinExistence type="predicted"/>